<keyword evidence="3" id="KW-0238">DNA-binding</keyword>
<dbReference type="InterPro" id="IPR005119">
    <property type="entry name" value="LysR_subst-bd"/>
</dbReference>
<dbReference type="InterPro" id="IPR036390">
    <property type="entry name" value="WH_DNA-bd_sf"/>
</dbReference>
<comment type="similarity">
    <text evidence="1">Belongs to the LysR transcriptional regulatory family.</text>
</comment>
<evidence type="ECO:0000256" key="2">
    <source>
        <dbReference type="ARBA" id="ARBA00023015"/>
    </source>
</evidence>
<dbReference type="Proteomes" id="UP000578036">
    <property type="component" value="Unassembled WGS sequence"/>
</dbReference>
<feature type="domain" description="HTH lysR-type" evidence="5">
    <location>
        <begin position="1"/>
        <end position="58"/>
    </location>
</feature>
<dbReference type="PRINTS" id="PR00039">
    <property type="entry name" value="HTHLYSR"/>
</dbReference>
<evidence type="ECO:0000256" key="4">
    <source>
        <dbReference type="ARBA" id="ARBA00023163"/>
    </source>
</evidence>
<protein>
    <submittedName>
        <fullName evidence="6">LysR family nitrogen assimilation transcriptional regulator</fullName>
    </submittedName>
</protein>
<keyword evidence="7" id="KW-1185">Reference proteome</keyword>
<dbReference type="GO" id="GO:0000976">
    <property type="term" value="F:transcription cis-regulatory region binding"/>
    <property type="evidence" value="ECO:0007669"/>
    <property type="project" value="TreeGrafter"/>
</dbReference>
<reference evidence="6 7" key="1">
    <citation type="submission" date="2020-08" db="EMBL/GenBank/DDBJ databases">
        <title>Genomic Encyclopedia of Type Strains, Phase IV (KMG-V): Genome sequencing to study the core and pangenomes of soil and plant-associated prokaryotes.</title>
        <authorList>
            <person name="Whitman W."/>
        </authorList>
    </citation>
    <scope>NUCLEOTIDE SEQUENCE [LARGE SCALE GENOMIC DNA]</scope>
    <source>
        <strain evidence="6 7">SLV-2362</strain>
    </source>
</reference>
<dbReference type="SUPFAM" id="SSF53850">
    <property type="entry name" value="Periplasmic binding protein-like II"/>
    <property type="match status" value="1"/>
</dbReference>
<dbReference type="SUPFAM" id="SSF46785">
    <property type="entry name" value="Winged helix' DNA-binding domain"/>
    <property type="match status" value="1"/>
</dbReference>
<comment type="caution">
    <text evidence="6">The sequence shown here is derived from an EMBL/GenBank/DDBJ whole genome shotgun (WGS) entry which is preliminary data.</text>
</comment>
<name>A0A7W4VEQ7_9BURK</name>
<dbReference type="InterPro" id="IPR000847">
    <property type="entry name" value="LysR_HTH_N"/>
</dbReference>
<dbReference type="GO" id="GO:0003700">
    <property type="term" value="F:DNA-binding transcription factor activity"/>
    <property type="evidence" value="ECO:0007669"/>
    <property type="project" value="InterPro"/>
</dbReference>
<keyword evidence="2" id="KW-0805">Transcription regulation</keyword>
<evidence type="ECO:0000313" key="6">
    <source>
        <dbReference type="EMBL" id="MBB3009924.1"/>
    </source>
</evidence>
<proteinExistence type="inferred from homology"/>
<gene>
    <name evidence="6" type="ORF">FHX61_004600</name>
</gene>
<dbReference type="Pfam" id="PF03466">
    <property type="entry name" value="LysR_substrate"/>
    <property type="match status" value="1"/>
</dbReference>
<dbReference type="InterPro" id="IPR036388">
    <property type="entry name" value="WH-like_DNA-bd_sf"/>
</dbReference>
<evidence type="ECO:0000259" key="5">
    <source>
        <dbReference type="PROSITE" id="PS50931"/>
    </source>
</evidence>
<dbReference type="RefSeq" id="WP_183300279.1">
    <property type="nucleotide sequence ID" value="NZ_JACHWF010000006.1"/>
</dbReference>
<keyword evidence="4" id="KW-0804">Transcription</keyword>
<dbReference type="EMBL" id="JACHWF010000006">
    <property type="protein sequence ID" value="MBB3009924.1"/>
    <property type="molecule type" value="Genomic_DNA"/>
</dbReference>
<dbReference type="PANTHER" id="PTHR30126:SF39">
    <property type="entry name" value="HTH-TYPE TRANSCRIPTIONAL REGULATOR CYSL"/>
    <property type="match status" value="1"/>
</dbReference>
<organism evidence="6 7">
    <name type="scientific">Cupriavidus alkaliphilus</name>
    <dbReference type="NCBI Taxonomy" id="942866"/>
    <lineage>
        <taxon>Bacteria</taxon>
        <taxon>Pseudomonadati</taxon>
        <taxon>Pseudomonadota</taxon>
        <taxon>Betaproteobacteria</taxon>
        <taxon>Burkholderiales</taxon>
        <taxon>Burkholderiaceae</taxon>
        <taxon>Cupriavidus</taxon>
    </lineage>
</organism>
<dbReference type="Gene3D" id="1.10.10.10">
    <property type="entry name" value="Winged helix-like DNA-binding domain superfamily/Winged helix DNA-binding domain"/>
    <property type="match status" value="1"/>
</dbReference>
<dbReference type="PROSITE" id="PS50931">
    <property type="entry name" value="HTH_LYSR"/>
    <property type="match status" value="1"/>
</dbReference>
<dbReference type="Pfam" id="PF00126">
    <property type="entry name" value="HTH_1"/>
    <property type="match status" value="1"/>
</dbReference>
<sequence>MDLVQLRYFAQVAQLKSFTKASEALHITQPALTRQVLLLEEELGVQLLFRHSRGAEPTEAGVKLLAGAESIFRVVRDVTVEVAESSGRVAGTLRIGFPPSLGGFVIGMAVDAFQRKYPEVTFELREGLSNELRDHLLADRLDLAVLMIEADPPLVSVPLCAEELWVLQPPSGRILNSPRTYTLKMLAKQPLIQPGRTQLVRQYIESVALGQGISLHIVAEADALQVTKDLVRRGVGVHISPYSGIAADIKRGDFSGGPVQGLVISRYLVRRMDRPITLGIARFQEAMLETIQALHKSDHAIRPVTSKRAVIPS</sequence>
<dbReference type="PANTHER" id="PTHR30126">
    <property type="entry name" value="HTH-TYPE TRANSCRIPTIONAL REGULATOR"/>
    <property type="match status" value="1"/>
</dbReference>
<accession>A0A7W4VEQ7</accession>
<dbReference type="FunFam" id="1.10.10.10:FF:000001">
    <property type="entry name" value="LysR family transcriptional regulator"/>
    <property type="match status" value="1"/>
</dbReference>
<evidence type="ECO:0000256" key="1">
    <source>
        <dbReference type="ARBA" id="ARBA00009437"/>
    </source>
</evidence>
<evidence type="ECO:0000256" key="3">
    <source>
        <dbReference type="ARBA" id="ARBA00023125"/>
    </source>
</evidence>
<evidence type="ECO:0000313" key="7">
    <source>
        <dbReference type="Proteomes" id="UP000578036"/>
    </source>
</evidence>
<dbReference type="AlphaFoldDB" id="A0A7W4VEQ7"/>
<dbReference type="Gene3D" id="3.40.190.290">
    <property type="match status" value="1"/>
</dbReference>